<dbReference type="SMART" id="SM00086">
    <property type="entry name" value="PAC"/>
    <property type="match status" value="1"/>
</dbReference>
<evidence type="ECO:0000313" key="12">
    <source>
        <dbReference type="Proteomes" id="UP001166585"/>
    </source>
</evidence>
<dbReference type="InterPro" id="IPR011006">
    <property type="entry name" value="CheY-like_superfamily"/>
</dbReference>
<dbReference type="InterPro" id="IPR001610">
    <property type="entry name" value="PAC"/>
</dbReference>
<dbReference type="InterPro" id="IPR003594">
    <property type="entry name" value="HATPase_dom"/>
</dbReference>
<reference evidence="11" key="1">
    <citation type="submission" date="2021-05" db="EMBL/GenBank/DDBJ databases">
        <authorList>
            <person name="Sun Q."/>
            <person name="Inoue M."/>
        </authorList>
    </citation>
    <scope>NUCLEOTIDE SEQUENCE</scope>
    <source>
        <strain evidence="11">VKM B-3255</strain>
    </source>
</reference>
<dbReference type="SUPFAM" id="SSF55785">
    <property type="entry name" value="PYP-like sensor domain (PAS domain)"/>
    <property type="match status" value="1"/>
</dbReference>
<evidence type="ECO:0000259" key="6">
    <source>
        <dbReference type="PROSITE" id="PS50109"/>
    </source>
</evidence>
<feature type="domain" description="Histidine kinase" evidence="6">
    <location>
        <begin position="392"/>
        <end position="616"/>
    </location>
</feature>
<sequence length="774" mass="82164">MDHVAAHDPGLVALSVLIAVVASFTALDLASRIPVSSGSTRAGWLALAAIVLGGGIWSMHFVGMLAMNAAMPIRYDLGLTTLSLAIAITATGLALFAASRPRLTFARLVLSGVFMGLAIVGMHYTGMAAMRMTGDIANDPLYAGAAIVVAVASSTAALWLAFRHHTLTERLTGAAALGIGIAGMHYVAMAGVTLLPGEGHVVALRGGTFDNAHLVIAVSAVSFTICAAALLAAIYDRRFTLLAQRETALSREGEERYRNLYRRTPLPLHSLGADGRIEQVSDRWLDLLGYSREEVIGRPLTDFMTADSARQRNEDHWPRLIGTGELREAEYQLITKEGRRIDCVLSAVVERDGQGNLVKTLCGLIDITDRRQAEEALRQAQKLEAVGQLTGGIAHDFNNLLAVVMGNLELVRKRAPDEPRLQRLIDNTLQAAQRGAALTQRMLAFARRQDLKPEPVDVPELVMGMADLLRRSIGPSVRIETRFPLGLPRARVDANQLELALLNLAVNARDAMPDGGSIIISAHEETLVAPEGEETVGGLKPGRYFALALADTGSGMDEATLAHAAEPFFTTKGVGKGTGLGLAMVHGLAAQSGGKLVLASQPGEGTTATIYLPIVEAPAEAAAQEPSIPLETLPALPLPIEPHDGAVRVLVVDDDPLVLSATAAMLEDLDFAVTEASSGTEALRFLESGAGVDVVLTDQAMPGMTGVQLAAIILDRWPSLPVILGTGYAELPAEARPDMVRLGKPFSRDMLQRAIIGATRPKADNIVTFPPRSA</sequence>
<feature type="transmembrane region" description="Helical" evidence="5">
    <location>
        <begin position="141"/>
        <end position="162"/>
    </location>
</feature>
<evidence type="ECO:0000259" key="10">
    <source>
        <dbReference type="PROSITE" id="PS50924"/>
    </source>
</evidence>
<dbReference type="SUPFAM" id="SSF55874">
    <property type="entry name" value="ATPase domain of HSP90 chaperone/DNA topoisomerase II/histidine kinase"/>
    <property type="match status" value="1"/>
</dbReference>
<protein>
    <recommendedName>
        <fullName evidence="2">histidine kinase</fullName>
        <ecNumber evidence="2">2.7.13.3</ecNumber>
    </recommendedName>
</protein>
<dbReference type="InterPro" id="IPR005467">
    <property type="entry name" value="His_kinase_dom"/>
</dbReference>
<dbReference type="PANTHER" id="PTHR43065">
    <property type="entry name" value="SENSOR HISTIDINE KINASE"/>
    <property type="match status" value="1"/>
</dbReference>
<dbReference type="PROSITE" id="PS50112">
    <property type="entry name" value="PAS"/>
    <property type="match status" value="1"/>
</dbReference>
<dbReference type="SMART" id="SM00388">
    <property type="entry name" value="HisKA"/>
    <property type="match status" value="1"/>
</dbReference>
<dbReference type="SMART" id="SM00448">
    <property type="entry name" value="REC"/>
    <property type="match status" value="1"/>
</dbReference>
<dbReference type="InterPro" id="IPR000700">
    <property type="entry name" value="PAS-assoc_C"/>
</dbReference>
<dbReference type="CDD" id="cd00082">
    <property type="entry name" value="HisKA"/>
    <property type="match status" value="1"/>
</dbReference>
<dbReference type="SMART" id="SM00091">
    <property type="entry name" value="PAS"/>
    <property type="match status" value="1"/>
</dbReference>
<dbReference type="SUPFAM" id="SSF52172">
    <property type="entry name" value="CheY-like"/>
    <property type="match status" value="1"/>
</dbReference>
<keyword evidence="12" id="KW-1185">Reference proteome</keyword>
<dbReference type="InterPro" id="IPR036097">
    <property type="entry name" value="HisK_dim/P_sf"/>
</dbReference>
<dbReference type="SUPFAM" id="SSF47384">
    <property type="entry name" value="Homodimeric domain of signal transducing histidine kinase"/>
    <property type="match status" value="1"/>
</dbReference>
<feature type="transmembrane region" description="Helical" evidence="5">
    <location>
        <begin position="77"/>
        <end position="96"/>
    </location>
</feature>
<feature type="transmembrane region" description="Helical" evidence="5">
    <location>
        <begin position="174"/>
        <end position="194"/>
    </location>
</feature>
<comment type="caution">
    <text evidence="11">The sequence shown here is derived from an EMBL/GenBank/DDBJ whole genome shotgun (WGS) entry which is preliminary data.</text>
</comment>
<keyword evidence="5" id="KW-0812">Transmembrane</keyword>
<dbReference type="InterPro" id="IPR035965">
    <property type="entry name" value="PAS-like_dom_sf"/>
</dbReference>
<dbReference type="Proteomes" id="UP001166585">
    <property type="component" value="Unassembled WGS sequence"/>
</dbReference>
<proteinExistence type="predicted"/>
<dbReference type="PROSITE" id="PS50109">
    <property type="entry name" value="HIS_KIN"/>
    <property type="match status" value="1"/>
</dbReference>
<dbReference type="Pfam" id="PF02518">
    <property type="entry name" value="HATPase_c"/>
    <property type="match status" value="1"/>
</dbReference>
<gene>
    <name evidence="11" type="ORF">KIP89_15035</name>
</gene>
<dbReference type="NCBIfam" id="TIGR00229">
    <property type="entry name" value="sensory_box"/>
    <property type="match status" value="1"/>
</dbReference>
<evidence type="ECO:0000256" key="4">
    <source>
        <dbReference type="PROSITE-ProRule" id="PRU00169"/>
    </source>
</evidence>
<evidence type="ECO:0000256" key="5">
    <source>
        <dbReference type="PROSITE-ProRule" id="PRU00244"/>
    </source>
</evidence>
<keyword evidence="5" id="KW-0472">Membrane</keyword>
<dbReference type="InterPro" id="IPR005330">
    <property type="entry name" value="MHYT_dom"/>
</dbReference>
<name>A0ABS5RBW4_9HYPH</name>
<feature type="domain" description="PAS" evidence="8">
    <location>
        <begin position="253"/>
        <end position="308"/>
    </location>
</feature>
<dbReference type="Gene3D" id="1.10.287.130">
    <property type="match status" value="1"/>
</dbReference>
<evidence type="ECO:0000259" key="9">
    <source>
        <dbReference type="PROSITE" id="PS50113"/>
    </source>
</evidence>
<dbReference type="PANTHER" id="PTHR43065:SF49">
    <property type="entry name" value="HISTIDINE KINASE"/>
    <property type="match status" value="1"/>
</dbReference>
<feature type="transmembrane region" description="Helical" evidence="5">
    <location>
        <begin position="214"/>
        <end position="235"/>
    </location>
</feature>
<evidence type="ECO:0000313" key="11">
    <source>
        <dbReference type="EMBL" id="MBS9478426.1"/>
    </source>
</evidence>
<evidence type="ECO:0000256" key="3">
    <source>
        <dbReference type="ARBA" id="ARBA00022553"/>
    </source>
</evidence>
<dbReference type="EMBL" id="JAHCQH010000020">
    <property type="protein sequence ID" value="MBS9478426.1"/>
    <property type="molecule type" value="Genomic_DNA"/>
</dbReference>
<dbReference type="Gene3D" id="3.30.450.20">
    <property type="entry name" value="PAS domain"/>
    <property type="match status" value="1"/>
</dbReference>
<dbReference type="Pfam" id="PF00512">
    <property type="entry name" value="HisKA"/>
    <property type="match status" value="1"/>
</dbReference>
<dbReference type="PROSITE" id="PS50110">
    <property type="entry name" value="RESPONSE_REGULATORY"/>
    <property type="match status" value="1"/>
</dbReference>
<dbReference type="InterPro" id="IPR036890">
    <property type="entry name" value="HATPase_C_sf"/>
</dbReference>
<feature type="transmembrane region" description="Helical" evidence="5">
    <location>
        <begin position="42"/>
        <end position="65"/>
    </location>
</feature>
<dbReference type="PRINTS" id="PR00344">
    <property type="entry name" value="BCTRLSENSOR"/>
</dbReference>
<dbReference type="InterPro" id="IPR003661">
    <property type="entry name" value="HisK_dim/P_dom"/>
</dbReference>
<dbReference type="CDD" id="cd00130">
    <property type="entry name" value="PAS"/>
    <property type="match status" value="1"/>
</dbReference>
<evidence type="ECO:0000256" key="2">
    <source>
        <dbReference type="ARBA" id="ARBA00012438"/>
    </source>
</evidence>
<comment type="catalytic activity">
    <reaction evidence="1">
        <text>ATP + protein L-histidine = ADP + protein N-phospho-L-histidine.</text>
        <dbReference type="EC" id="2.7.13.3"/>
    </reaction>
</comment>
<feature type="transmembrane region" description="Helical" evidence="5">
    <location>
        <begin position="108"/>
        <end position="129"/>
    </location>
</feature>
<dbReference type="PROSITE" id="PS50924">
    <property type="entry name" value="MHYT"/>
    <property type="match status" value="1"/>
</dbReference>
<dbReference type="InterPro" id="IPR001789">
    <property type="entry name" value="Sig_transdc_resp-reg_receiver"/>
</dbReference>
<evidence type="ECO:0000256" key="1">
    <source>
        <dbReference type="ARBA" id="ARBA00000085"/>
    </source>
</evidence>
<feature type="domain" description="Response regulatory" evidence="7">
    <location>
        <begin position="648"/>
        <end position="759"/>
    </location>
</feature>
<keyword evidence="5" id="KW-1133">Transmembrane helix</keyword>
<organism evidence="11 12">
    <name type="scientific">Ancylobacter radicis</name>
    <dbReference type="NCBI Taxonomy" id="2836179"/>
    <lineage>
        <taxon>Bacteria</taxon>
        <taxon>Pseudomonadati</taxon>
        <taxon>Pseudomonadota</taxon>
        <taxon>Alphaproteobacteria</taxon>
        <taxon>Hyphomicrobiales</taxon>
        <taxon>Xanthobacteraceae</taxon>
        <taxon>Ancylobacter</taxon>
    </lineage>
</organism>
<dbReference type="Pfam" id="PF03707">
    <property type="entry name" value="MHYT"/>
    <property type="match status" value="3"/>
</dbReference>
<feature type="domain" description="PAC" evidence="9">
    <location>
        <begin position="327"/>
        <end position="379"/>
    </location>
</feature>
<dbReference type="SMART" id="SM00387">
    <property type="entry name" value="HATPase_c"/>
    <property type="match status" value="1"/>
</dbReference>
<feature type="domain" description="MHYT" evidence="10">
    <location>
        <begin position="7"/>
        <end position="195"/>
    </location>
</feature>
<feature type="modified residue" description="4-aspartylphosphate" evidence="4">
    <location>
        <position position="698"/>
    </location>
</feature>
<dbReference type="EC" id="2.7.13.3" evidence="2"/>
<evidence type="ECO:0000259" key="8">
    <source>
        <dbReference type="PROSITE" id="PS50112"/>
    </source>
</evidence>
<dbReference type="InterPro" id="IPR004358">
    <property type="entry name" value="Sig_transdc_His_kin-like_C"/>
</dbReference>
<accession>A0ABS5RBW4</accession>
<dbReference type="Pfam" id="PF00072">
    <property type="entry name" value="Response_reg"/>
    <property type="match status" value="1"/>
</dbReference>
<dbReference type="InterPro" id="IPR000014">
    <property type="entry name" value="PAS"/>
</dbReference>
<keyword evidence="3 4" id="KW-0597">Phosphoprotein</keyword>
<dbReference type="PROSITE" id="PS50113">
    <property type="entry name" value="PAC"/>
    <property type="match status" value="1"/>
</dbReference>
<dbReference type="Pfam" id="PF13426">
    <property type="entry name" value="PAS_9"/>
    <property type="match status" value="1"/>
</dbReference>
<evidence type="ECO:0000259" key="7">
    <source>
        <dbReference type="PROSITE" id="PS50110"/>
    </source>
</evidence>
<dbReference type="Gene3D" id="3.40.50.2300">
    <property type="match status" value="1"/>
</dbReference>
<dbReference type="Gene3D" id="3.30.565.10">
    <property type="entry name" value="Histidine kinase-like ATPase, C-terminal domain"/>
    <property type="match status" value="1"/>
</dbReference>
<feature type="transmembrane region" description="Helical" evidence="5">
    <location>
        <begin position="12"/>
        <end position="30"/>
    </location>
</feature>